<dbReference type="PANTHER" id="PTHR12271:SF40">
    <property type="entry name" value="POLY(A) RNA POLYMERASE GLD2"/>
    <property type="match status" value="1"/>
</dbReference>
<feature type="compositionally biased region" description="Low complexity" evidence="1">
    <location>
        <begin position="59"/>
        <end position="70"/>
    </location>
</feature>
<gene>
    <name evidence="3" type="ORF">BgAZ_502120</name>
</gene>
<evidence type="ECO:0000259" key="2">
    <source>
        <dbReference type="Pfam" id="PF22600"/>
    </source>
</evidence>
<sequence length="586" mass="67351">MYVLPFLVRQLESCQHFTRLPNGGLSRKAFPPEAWRTRRESYNGFSSTSTSQSQENLHSPSSVTPPKVSPGHSSHSFLSYGASREIKERGTVQNYGCNGPLSCRGPLNTNTLGVLHHCPRQHYTVASPNSETDAPERTKELCDILLELHSIFGQEFSAADKLELLSMCHNNGRHRHPEFSVLMLELWQNTGRLKQHEISVYHKICKEISSDNWLAVTQRPTCEPFKLYERQFLYDLNRLNNLILTPTLEQYRKKRDLINSLKPTLEKATQGILHTFGSCENGLWVRGSDVDMCLEITNCNSKRNWLSKLHLIRSALSSNEMISNITIISAKVPIAKLYNKDNHNFCDISINNTVALDNTSFVKAMVKIDFRVVKLARFIKYWATHRCINNRAQGTLSSYALILQLFHFLQNRSPPILPLYKDIEREACDGNKGQSSRFITDTNEILERCEYLGKNKESLTQLLFDFFNFYSDKRFQGGRCGATIDIYTNEVSENNLGVLVMKCPITGKNVNPFTITMWQSIYREFKRVDTYIKEQRPIPQICMRVSVPPLEAEAEIKRQHAHMIRRMMMMNVKVSRSPATKTLNRK</sequence>
<dbReference type="AlphaFoldDB" id="A0AAD8LQV6"/>
<name>A0AAD8LQV6_BABGI</name>
<dbReference type="Pfam" id="PF22600">
    <property type="entry name" value="MTPAP-like_central"/>
    <property type="match status" value="1"/>
</dbReference>
<accession>A0AAD8LQV6</accession>
<evidence type="ECO:0000256" key="1">
    <source>
        <dbReference type="SAM" id="MobiDB-lite"/>
    </source>
</evidence>
<dbReference type="SUPFAM" id="SSF81631">
    <property type="entry name" value="PAP/OAS1 substrate-binding domain"/>
    <property type="match status" value="1"/>
</dbReference>
<dbReference type="PANTHER" id="PTHR12271">
    <property type="entry name" value="POLY A POLYMERASE CID PAP -RELATED"/>
    <property type="match status" value="1"/>
</dbReference>
<dbReference type="EMBL" id="JAVEPI010000005">
    <property type="protein sequence ID" value="KAK1441880.1"/>
    <property type="molecule type" value="Genomic_DNA"/>
</dbReference>
<feature type="compositionally biased region" description="Polar residues" evidence="1">
    <location>
        <begin position="43"/>
        <end position="58"/>
    </location>
</feature>
<evidence type="ECO:0000313" key="3">
    <source>
        <dbReference type="EMBL" id="KAK1441880.1"/>
    </source>
</evidence>
<dbReference type="InterPro" id="IPR054708">
    <property type="entry name" value="MTPAP-like_central"/>
</dbReference>
<dbReference type="SUPFAM" id="SSF81301">
    <property type="entry name" value="Nucleotidyltransferase"/>
    <property type="match status" value="1"/>
</dbReference>
<dbReference type="Gene3D" id="1.10.1410.10">
    <property type="match status" value="1"/>
</dbReference>
<feature type="region of interest" description="Disordered" evidence="1">
    <location>
        <begin position="41"/>
        <end position="75"/>
    </location>
</feature>
<dbReference type="GO" id="GO:0016779">
    <property type="term" value="F:nucleotidyltransferase activity"/>
    <property type="evidence" value="ECO:0007669"/>
    <property type="project" value="TreeGrafter"/>
</dbReference>
<dbReference type="Proteomes" id="UP001230268">
    <property type="component" value="Unassembled WGS sequence"/>
</dbReference>
<proteinExistence type="predicted"/>
<dbReference type="CDD" id="cd05402">
    <property type="entry name" value="NT_PAP_TUTase"/>
    <property type="match status" value="1"/>
</dbReference>
<protein>
    <submittedName>
        <fullName evidence="3">Poly A polymerase CID/PAP-related protein</fullName>
    </submittedName>
</protein>
<dbReference type="InterPro" id="IPR043519">
    <property type="entry name" value="NT_sf"/>
</dbReference>
<feature type="domain" description="Poly(A) RNA polymerase mitochondrial-like central palm" evidence="2">
    <location>
        <begin position="244"/>
        <end position="364"/>
    </location>
</feature>
<organism evidence="3 4">
    <name type="scientific">Babesia gibsoni</name>
    <dbReference type="NCBI Taxonomy" id="33632"/>
    <lineage>
        <taxon>Eukaryota</taxon>
        <taxon>Sar</taxon>
        <taxon>Alveolata</taxon>
        <taxon>Apicomplexa</taxon>
        <taxon>Aconoidasida</taxon>
        <taxon>Piroplasmida</taxon>
        <taxon>Babesiidae</taxon>
        <taxon>Babesia</taxon>
    </lineage>
</organism>
<keyword evidence="4" id="KW-1185">Reference proteome</keyword>
<reference evidence="3" key="1">
    <citation type="submission" date="2023-08" db="EMBL/GenBank/DDBJ databases">
        <title>Draft sequence of the Babesia gibsoni genome.</title>
        <authorList>
            <person name="Yamagishi J.Y."/>
            <person name="Xuan X.X."/>
        </authorList>
    </citation>
    <scope>NUCLEOTIDE SEQUENCE</scope>
    <source>
        <strain evidence="3">Azabu</strain>
    </source>
</reference>
<comment type="caution">
    <text evidence="3">The sequence shown here is derived from an EMBL/GenBank/DDBJ whole genome shotgun (WGS) entry which is preliminary data.</text>
</comment>
<evidence type="ECO:0000313" key="4">
    <source>
        <dbReference type="Proteomes" id="UP001230268"/>
    </source>
</evidence>
<dbReference type="Gene3D" id="3.30.460.10">
    <property type="entry name" value="Beta Polymerase, domain 2"/>
    <property type="match status" value="1"/>
</dbReference>
<dbReference type="GO" id="GO:0031123">
    <property type="term" value="P:RNA 3'-end processing"/>
    <property type="evidence" value="ECO:0007669"/>
    <property type="project" value="TreeGrafter"/>
</dbReference>